<evidence type="ECO:0000256" key="2">
    <source>
        <dbReference type="ARBA" id="ARBA00011057"/>
    </source>
</evidence>
<keyword evidence="5" id="KW-0496">Mitochondrion</keyword>
<sequence length="566" mass="64024">MYRRVLLSVYQSRNRALHVYTRESCLRSSNPNITLSMSRAANGGVLKTFGTSSFTYCEKKATPPPLKDERSEVKDGRKQKESIQVAGEFALELQDNVKMKAEQSELRADVNKNAIHLSEKFEESNEKIEEIPVKTNDFDLQAKMEGVTENKITEAVPTKTESEAILEFKTSEIKDIERMEDVTIASRTGEVEQRLDATVDVANELEAITEIQVKTKDALESKMDEYEMPEGKIEKKKEEQQRIAGFPKEQIQPVKRGKESLLQLLGAMKVDVTSKRKLKALKMQRSSEAPTRPPPDVMESTISMFQEASGMADAPAQSETLSPKLVAAASAAAATLPNKSKAESELLKKLRQHEAVGEAQKNGNNIGVIISDMKVGKRHNGRQNARPANQIRFDDDGRGYTHDRGITSELDCGLRRRRSLFSGKRLSIFTPSTEPEADTDVAHPTLWDMELANQVALSANQLPRNGFQEMIQWTTEGKLWEYPINNEAGLDEEARVPFHEHVFLEKHLQEGFPRQGPIRHFMELVVSGLAKNPYYTVQQKKEHIAWFRDYFTQKEDVLKEAEIYLN</sequence>
<dbReference type="InterPro" id="IPR026299">
    <property type="entry name" value="MRP-S31"/>
</dbReference>
<comment type="subcellular location">
    <subcellularLocation>
        <location evidence="1">Mitochondrion</location>
    </subcellularLocation>
</comment>
<dbReference type="AlphaFoldDB" id="A0ABD0X3D4"/>
<dbReference type="Pfam" id="PF15433">
    <property type="entry name" value="MRP-S31"/>
    <property type="match status" value="1"/>
</dbReference>
<comment type="caution">
    <text evidence="10">The sequence shown here is derived from an EMBL/GenBank/DDBJ whole genome shotgun (WGS) entry which is preliminary data.</text>
</comment>
<reference evidence="10 11" key="1">
    <citation type="submission" date="2024-06" db="EMBL/GenBank/DDBJ databases">
        <authorList>
            <person name="Pan Q."/>
            <person name="Wen M."/>
            <person name="Jouanno E."/>
            <person name="Zahm M."/>
            <person name="Klopp C."/>
            <person name="Cabau C."/>
            <person name="Louis A."/>
            <person name="Berthelot C."/>
            <person name="Parey E."/>
            <person name="Roest Crollius H."/>
            <person name="Montfort J."/>
            <person name="Robinson-Rechavi M."/>
            <person name="Bouchez O."/>
            <person name="Lampietro C."/>
            <person name="Lopez Roques C."/>
            <person name="Donnadieu C."/>
            <person name="Postlethwait J."/>
            <person name="Bobe J."/>
            <person name="Verreycken H."/>
            <person name="Guiguen Y."/>
        </authorList>
    </citation>
    <scope>NUCLEOTIDE SEQUENCE [LARGE SCALE GENOMIC DNA]</scope>
    <source>
        <strain evidence="10">Up_M1</strain>
        <tissue evidence="10">Testis</tissue>
    </source>
</reference>
<dbReference type="PANTHER" id="PTHR13231">
    <property type="entry name" value="MITOCHONDRIAL RIBOSOMAL PROTEIN S31"/>
    <property type="match status" value="1"/>
</dbReference>
<feature type="region of interest" description="Disordered" evidence="9">
    <location>
        <begin position="377"/>
        <end position="396"/>
    </location>
</feature>
<keyword evidence="11" id="KW-1185">Reference proteome</keyword>
<dbReference type="GO" id="GO:0005739">
    <property type="term" value="C:mitochondrion"/>
    <property type="evidence" value="ECO:0007669"/>
    <property type="project" value="UniProtKB-SubCell"/>
</dbReference>
<evidence type="ECO:0000313" key="10">
    <source>
        <dbReference type="EMBL" id="KAL0993803.1"/>
    </source>
</evidence>
<evidence type="ECO:0000256" key="3">
    <source>
        <dbReference type="ARBA" id="ARBA00022946"/>
    </source>
</evidence>
<dbReference type="EMBL" id="JAGEUA010000003">
    <property type="protein sequence ID" value="KAL0993803.1"/>
    <property type="molecule type" value="Genomic_DNA"/>
</dbReference>
<proteinExistence type="inferred from homology"/>
<dbReference type="GO" id="GO:1990904">
    <property type="term" value="C:ribonucleoprotein complex"/>
    <property type="evidence" value="ECO:0007669"/>
    <property type="project" value="UniProtKB-KW"/>
</dbReference>
<feature type="region of interest" description="Disordered" evidence="9">
    <location>
        <begin position="60"/>
        <end position="79"/>
    </location>
</feature>
<gene>
    <name evidence="10" type="ORF">UPYG_G00114150</name>
</gene>
<evidence type="ECO:0000256" key="5">
    <source>
        <dbReference type="ARBA" id="ARBA00023128"/>
    </source>
</evidence>
<keyword evidence="3" id="KW-0809">Transit peptide</keyword>
<evidence type="ECO:0000256" key="1">
    <source>
        <dbReference type="ARBA" id="ARBA00004173"/>
    </source>
</evidence>
<comment type="similarity">
    <text evidence="2">Belongs to the mitochondrion-specific ribosomal protein mS31 family.</text>
</comment>
<evidence type="ECO:0000256" key="8">
    <source>
        <dbReference type="ARBA" id="ARBA00035363"/>
    </source>
</evidence>
<organism evidence="10 11">
    <name type="scientific">Umbra pygmaea</name>
    <name type="common">Eastern mudminnow</name>
    <dbReference type="NCBI Taxonomy" id="75934"/>
    <lineage>
        <taxon>Eukaryota</taxon>
        <taxon>Metazoa</taxon>
        <taxon>Chordata</taxon>
        <taxon>Craniata</taxon>
        <taxon>Vertebrata</taxon>
        <taxon>Euteleostomi</taxon>
        <taxon>Actinopterygii</taxon>
        <taxon>Neopterygii</taxon>
        <taxon>Teleostei</taxon>
        <taxon>Protacanthopterygii</taxon>
        <taxon>Esociformes</taxon>
        <taxon>Umbridae</taxon>
        <taxon>Umbra</taxon>
    </lineage>
</organism>
<evidence type="ECO:0000256" key="6">
    <source>
        <dbReference type="ARBA" id="ARBA00023274"/>
    </source>
</evidence>
<protein>
    <recommendedName>
        <fullName evidence="7">Small ribosomal subunit protein mS31</fullName>
    </recommendedName>
    <alternativeName>
        <fullName evidence="8">28S ribosomal protein S31, mitochondrial</fullName>
    </alternativeName>
</protein>
<dbReference type="GO" id="GO:0005840">
    <property type="term" value="C:ribosome"/>
    <property type="evidence" value="ECO:0007669"/>
    <property type="project" value="UniProtKB-KW"/>
</dbReference>
<evidence type="ECO:0000313" key="11">
    <source>
        <dbReference type="Proteomes" id="UP001557470"/>
    </source>
</evidence>
<evidence type="ECO:0000256" key="4">
    <source>
        <dbReference type="ARBA" id="ARBA00022980"/>
    </source>
</evidence>
<keyword evidence="6" id="KW-0687">Ribonucleoprotein</keyword>
<name>A0ABD0X3D4_UMBPY</name>
<dbReference type="PANTHER" id="PTHR13231:SF3">
    <property type="entry name" value="SMALL RIBOSOMAL SUBUNIT PROTEIN MS31"/>
    <property type="match status" value="1"/>
</dbReference>
<accession>A0ABD0X3D4</accession>
<evidence type="ECO:0000256" key="7">
    <source>
        <dbReference type="ARBA" id="ARBA00035133"/>
    </source>
</evidence>
<keyword evidence="4" id="KW-0689">Ribosomal protein</keyword>
<evidence type="ECO:0000256" key="9">
    <source>
        <dbReference type="SAM" id="MobiDB-lite"/>
    </source>
</evidence>
<dbReference type="Proteomes" id="UP001557470">
    <property type="component" value="Unassembled WGS sequence"/>
</dbReference>